<evidence type="ECO:0000259" key="2">
    <source>
        <dbReference type="Pfam" id="PF09362"/>
    </source>
</evidence>
<dbReference type="eggNOG" id="ENOG502S6VN">
    <property type="taxonomic scope" value="Eukaryota"/>
</dbReference>
<dbReference type="RefSeq" id="XP_007837835.1">
    <property type="nucleotide sequence ID" value="XM_007839644.1"/>
</dbReference>
<dbReference type="GeneID" id="19276076"/>
<dbReference type="PANTHER" id="PTHR43662:SF7">
    <property type="entry name" value="DUF1996 DOMAIN-CONTAINING PROTEIN"/>
    <property type="match status" value="1"/>
</dbReference>
<dbReference type="KEGG" id="pfy:PFICI_11063"/>
<dbReference type="PANTHER" id="PTHR43662">
    <property type="match status" value="1"/>
</dbReference>
<dbReference type="HOGENOM" id="CLU_014722_1_1_1"/>
<keyword evidence="1" id="KW-0732">Signal</keyword>
<feature type="chain" id="PRO_5004835056" description="DUF1996 domain-containing protein" evidence="1">
    <location>
        <begin position="21"/>
        <end position="502"/>
    </location>
</feature>
<gene>
    <name evidence="3" type="ORF">PFICI_11063</name>
</gene>
<feature type="domain" description="DUF1996" evidence="2">
    <location>
        <begin position="36"/>
        <end position="285"/>
    </location>
</feature>
<sequence length="502" mass="54017">MAPRLLSSMVMLNALGSVNAFWRMECRGRTALARIDPIVNFGETATHVHTLHGSSGISESATTSLLQDGNCTSCAVTQDMSEYWTPPLYFQFANGTFEVVQQDGGMLAYYLLRGDDVQAFPEGFQMLAGDTNRRNYTLGDPSEADPPESEWAALGQTNQTDLAQRALGFNCLNYDKDAEASLYRHYMPEKSYLDANCPDGLRLELAFPSCWNGKDLDSDDHKSHMAYPDLVQDGTCPDGFETRVVTLFYETIWATYNYVGVDGTFVLGNGDPTGYGYHGDFITGWDEDFLQSAVDECTNLSGLLSDCPLFNIQSEEDQRACSIESMPLTLSLENVVGGVVDILESLPGNVAIKYGPEPANAGGSSESTSSKASSYKTSSSSAATSYSAPTLTYKPASSTSGAIFFEQASSSASATSVLSVQGAGKVAAPATTAAASLSDAADGYAVLSTSYITNGNVVQEIVYEEAVVTVTEDTVTTVTVSPAERKRDHLKRHNHHHHAGHF</sequence>
<dbReference type="InParanoid" id="W3WTQ0"/>
<organism evidence="3 4">
    <name type="scientific">Pestalotiopsis fici (strain W106-1 / CGMCC3.15140)</name>
    <dbReference type="NCBI Taxonomy" id="1229662"/>
    <lineage>
        <taxon>Eukaryota</taxon>
        <taxon>Fungi</taxon>
        <taxon>Dikarya</taxon>
        <taxon>Ascomycota</taxon>
        <taxon>Pezizomycotina</taxon>
        <taxon>Sordariomycetes</taxon>
        <taxon>Xylariomycetidae</taxon>
        <taxon>Amphisphaeriales</taxon>
        <taxon>Sporocadaceae</taxon>
        <taxon>Pestalotiopsis</taxon>
    </lineage>
</organism>
<keyword evidence="4" id="KW-1185">Reference proteome</keyword>
<name>W3WTQ0_PESFW</name>
<dbReference type="InterPro" id="IPR018535">
    <property type="entry name" value="DUF1996"/>
</dbReference>
<protein>
    <recommendedName>
        <fullName evidence="2">DUF1996 domain-containing protein</fullName>
    </recommendedName>
</protein>
<evidence type="ECO:0000313" key="3">
    <source>
        <dbReference type="EMBL" id="ETS77189.1"/>
    </source>
</evidence>
<feature type="signal peptide" evidence="1">
    <location>
        <begin position="1"/>
        <end position="20"/>
    </location>
</feature>
<dbReference type="Pfam" id="PF09362">
    <property type="entry name" value="DUF1996"/>
    <property type="match status" value="1"/>
</dbReference>
<dbReference type="OrthoDB" id="74764at2759"/>
<dbReference type="EMBL" id="KI912116">
    <property type="protein sequence ID" value="ETS77189.1"/>
    <property type="molecule type" value="Genomic_DNA"/>
</dbReference>
<evidence type="ECO:0000313" key="4">
    <source>
        <dbReference type="Proteomes" id="UP000030651"/>
    </source>
</evidence>
<reference evidence="4" key="1">
    <citation type="journal article" date="2015" name="BMC Genomics">
        <title>Genomic and transcriptomic analysis of the endophytic fungus Pestalotiopsis fici reveals its lifestyle and high potential for synthesis of natural products.</title>
        <authorList>
            <person name="Wang X."/>
            <person name="Zhang X."/>
            <person name="Liu L."/>
            <person name="Xiang M."/>
            <person name="Wang W."/>
            <person name="Sun X."/>
            <person name="Che Y."/>
            <person name="Guo L."/>
            <person name="Liu G."/>
            <person name="Guo L."/>
            <person name="Wang C."/>
            <person name="Yin W.B."/>
            <person name="Stadler M."/>
            <person name="Zhang X."/>
            <person name="Liu X."/>
        </authorList>
    </citation>
    <scope>NUCLEOTIDE SEQUENCE [LARGE SCALE GENOMIC DNA]</scope>
    <source>
        <strain evidence="4">W106-1 / CGMCC3.15140</strain>
    </source>
</reference>
<dbReference type="AlphaFoldDB" id="W3WTQ0"/>
<evidence type="ECO:0000256" key="1">
    <source>
        <dbReference type="SAM" id="SignalP"/>
    </source>
</evidence>
<dbReference type="Proteomes" id="UP000030651">
    <property type="component" value="Unassembled WGS sequence"/>
</dbReference>
<accession>W3WTQ0</accession>
<dbReference type="OMA" id="ANCKDGI"/>
<proteinExistence type="predicted"/>